<dbReference type="PANTHER" id="PTHR11808">
    <property type="entry name" value="TRANS-SULFURATION ENZYME FAMILY MEMBER"/>
    <property type="match status" value="1"/>
</dbReference>
<gene>
    <name evidence="4" type="ORF">DSTB1V02_LOCUS6887</name>
</gene>
<dbReference type="GO" id="GO:0005737">
    <property type="term" value="C:cytoplasm"/>
    <property type="evidence" value="ECO:0007669"/>
    <property type="project" value="TreeGrafter"/>
</dbReference>
<dbReference type="GO" id="GO:0030170">
    <property type="term" value="F:pyridoxal phosphate binding"/>
    <property type="evidence" value="ECO:0007669"/>
    <property type="project" value="InterPro"/>
</dbReference>
<dbReference type="EMBL" id="LR900834">
    <property type="protein sequence ID" value="CAD7247048.1"/>
    <property type="molecule type" value="Genomic_DNA"/>
</dbReference>
<dbReference type="GO" id="GO:0019346">
    <property type="term" value="P:transsulfuration"/>
    <property type="evidence" value="ECO:0007669"/>
    <property type="project" value="InterPro"/>
</dbReference>
<dbReference type="InterPro" id="IPR015422">
    <property type="entry name" value="PyrdxlP-dep_Trfase_small"/>
</dbReference>
<dbReference type="GO" id="GO:0016846">
    <property type="term" value="F:carbon-sulfur lyase activity"/>
    <property type="evidence" value="ECO:0007669"/>
    <property type="project" value="TreeGrafter"/>
</dbReference>
<dbReference type="InterPro" id="IPR000277">
    <property type="entry name" value="Cys/Met-Metab_PyrdxlP-dep_enz"/>
</dbReference>
<comment type="cofactor">
    <cofactor evidence="1 3">
        <name>pyridoxal 5'-phosphate</name>
        <dbReference type="ChEBI" id="CHEBI:597326"/>
    </cofactor>
</comment>
<evidence type="ECO:0000256" key="3">
    <source>
        <dbReference type="RuleBase" id="RU362118"/>
    </source>
</evidence>
<proteinExistence type="inferred from homology"/>
<dbReference type="PANTHER" id="PTHR11808:SF80">
    <property type="entry name" value="CYSTATHIONINE GAMMA-LYASE"/>
    <property type="match status" value="1"/>
</dbReference>
<dbReference type="EMBL" id="CAJPEV010001317">
    <property type="protein sequence ID" value="CAG0892016.1"/>
    <property type="molecule type" value="Genomic_DNA"/>
</dbReference>
<reference evidence="4" key="1">
    <citation type="submission" date="2020-11" db="EMBL/GenBank/DDBJ databases">
        <authorList>
            <person name="Tran Van P."/>
        </authorList>
    </citation>
    <scope>NUCLEOTIDE SEQUENCE</scope>
</reference>
<accession>A0A7R8XGS9</accession>
<organism evidence="4">
    <name type="scientific">Darwinula stevensoni</name>
    <dbReference type="NCBI Taxonomy" id="69355"/>
    <lineage>
        <taxon>Eukaryota</taxon>
        <taxon>Metazoa</taxon>
        <taxon>Ecdysozoa</taxon>
        <taxon>Arthropoda</taxon>
        <taxon>Crustacea</taxon>
        <taxon>Oligostraca</taxon>
        <taxon>Ostracoda</taxon>
        <taxon>Podocopa</taxon>
        <taxon>Podocopida</taxon>
        <taxon>Darwinulocopina</taxon>
        <taxon>Darwinuloidea</taxon>
        <taxon>Darwinulidae</taxon>
        <taxon>Darwinula</taxon>
    </lineage>
</organism>
<keyword evidence="5" id="KW-1185">Reference proteome</keyword>
<dbReference type="SUPFAM" id="SSF53383">
    <property type="entry name" value="PLP-dependent transferases"/>
    <property type="match status" value="1"/>
</dbReference>
<keyword evidence="2 3" id="KW-0663">Pyridoxal phosphate</keyword>
<name>A0A7R8XGS9_9CRUS</name>
<sequence length="246" mass="26428">MLFLETPTNPGLDVVDLSEAHAFAERNGLILNVDNCFATPYLQQPAKFGTQIITHSATKFIDGQGRVMGGVVCGTKELIAEVRKFCRSTGPSLSPFNAWVLSKSLETLAIRMDRHCLNAEKLAAQLEKNAQIQQVIYPFLPSHPNFQVAKKQMKKGGGLVAFEIKGGVEAGRKFLDSLQMLSLSANLGDTRSIATHPASTTHAKLTPEARAAASITEGLIRISVGLEDIDDILGDVLGALGNTDLS</sequence>
<dbReference type="AlphaFoldDB" id="A0A7R8XGS9"/>
<dbReference type="Proteomes" id="UP000677054">
    <property type="component" value="Unassembled WGS sequence"/>
</dbReference>
<dbReference type="Pfam" id="PF01053">
    <property type="entry name" value="Cys_Met_Meta_PP"/>
    <property type="match status" value="1"/>
</dbReference>
<dbReference type="InterPro" id="IPR054542">
    <property type="entry name" value="Cys_met_metab_PP"/>
</dbReference>
<dbReference type="GO" id="GO:0009086">
    <property type="term" value="P:methionine biosynthetic process"/>
    <property type="evidence" value="ECO:0007669"/>
    <property type="project" value="UniProtKB-ARBA"/>
</dbReference>
<dbReference type="GO" id="GO:0019344">
    <property type="term" value="P:cysteine biosynthetic process"/>
    <property type="evidence" value="ECO:0007669"/>
    <property type="project" value="UniProtKB-UniPathway"/>
</dbReference>
<dbReference type="PROSITE" id="PS00868">
    <property type="entry name" value="CYS_MET_METAB_PP"/>
    <property type="match status" value="1"/>
</dbReference>
<evidence type="ECO:0000256" key="2">
    <source>
        <dbReference type="ARBA" id="ARBA00022898"/>
    </source>
</evidence>
<comment type="similarity">
    <text evidence="3">Belongs to the trans-sulfuration enzymes family.</text>
</comment>
<evidence type="ECO:0008006" key="6">
    <source>
        <dbReference type="Google" id="ProtNLM"/>
    </source>
</evidence>
<dbReference type="Gene3D" id="3.40.640.10">
    <property type="entry name" value="Type I PLP-dependent aspartate aminotransferase-like (Major domain)"/>
    <property type="match status" value="1"/>
</dbReference>
<evidence type="ECO:0000313" key="4">
    <source>
        <dbReference type="EMBL" id="CAD7247048.1"/>
    </source>
</evidence>
<dbReference type="UniPathway" id="UPA00136">
    <property type="reaction ID" value="UER00202"/>
</dbReference>
<dbReference type="FunFam" id="3.90.1150.10:FF:000033">
    <property type="entry name" value="Cystathionine gamma-synthase"/>
    <property type="match status" value="1"/>
</dbReference>
<dbReference type="OrthoDB" id="6364905at2759"/>
<dbReference type="Gene3D" id="3.90.1150.10">
    <property type="entry name" value="Aspartate Aminotransferase, domain 1"/>
    <property type="match status" value="1"/>
</dbReference>
<dbReference type="InterPro" id="IPR015421">
    <property type="entry name" value="PyrdxlP-dep_Trfase_major"/>
</dbReference>
<evidence type="ECO:0000313" key="5">
    <source>
        <dbReference type="Proteomes" id="UP000677054"/>
    </source>
</evidence>
<evidence type="ECO:0000256" key="1">
    <source>
        <dbReference type="ARBA" id="ARBA00001933"/>
    </source>
</evidence>
<protein>
    <recommendedName>
        <fullName evidence="6">O-succinylhomoserine sulfhydrylase</fullName>
    </recommendedName>
</protein>
<dbReference type="InterPro" id="IPR015424">
    <property type="entry name" value="PyrdxlP-dep_Trfase"/>
</dbReference>